<organism evidence="1 2">
    <name type="scientific">Oceanobacillus luteolus</name>
    <dbReference type="NCBI Taxonomy" id="1274358"/>
    <lineage>
        <taxon>Bacteria</taxon>
        <taxon>Bacillati</taxon>
        <taxon>Bacillota</taxon>
        <taxon>Bacilli</taxon>
        <taxon>Bacillales</taxon>
        <taxon>Bacillaceae</taxon>
        <taxon>Oceanobacillus</taxon>
    </lineage>
</organism>
<accession>A0ABW4HXW9</accession>
<protein>
    <submittedName>
        <fullName evidence="1">DUF6339 family protein</fullName>
    </submittedName>
</protein>
<keyword evidence="2" id="KW-1185">Reference proteome</keyword>
<dbReference type="EMBL" id="JBHUDE010000161">
    <property type="protein sequence ID" value="MFD1609665.1"/>
    <property type="molecule type" value="Genomic_DNA"/>
</dbReference>
<proteinExistence type="predicted"/>
<dbReference type="Pfam" id="PF19866">
    <property type="entry name" value="DUF6339"/>
    <property type="match status" value="1"/>
</dbReference>
<name>A0ABW4HXW9_9BACI</name>
<evidence type="ECO:0000313" key="2">
    <source>
        <dbReference type="Proteomes" id="UP001597221"/>
    </source>
</evidence>
<dbReference type="InterPro" id="IPR045920">
    <property type="entry name" value="DUF6339"/>
</dbReference>
<gene>
    <name evidence="1" type="ORF">ACFSBH_18765</name>
</gene>
<dbReference type="RefSeq" id="WP_379599085.1">
    <property type="nucleotide sequence ID" value="NZ_JBHUDE010000161.1"/>
</dbReference>
<dbReference type="Proteomes" id="UP001597221">
    <property type="component" value="Unassembled WGS sequence"/>
</dbReference>
<sequence length="257" mass="30482">MKLRFLSEETLIDLRTNLEAYKEHYYNRDDEWFDDYFNQKGKVIESKIDFKKPAMSFNEDYSISDAENVKILYESLKHLTINQATQERVWAGLLHLQMRDFFYYRMKNELDGKNDKRIESGVFFKYNSKRSLFIHVLSRLWWVGHMTYDENNEENPFWLTDFFTEKDFSARATLFFSSNFTSNKNITIGILTVLYNWQQQGIPVKREHFVQATKYLNVVGGAMILDVLSIEEVSDMVEEYLSKLYGIESVGGKSPVY</sequence>
<evidence type="ECO:0000313" key="1">
    <source>
        <dbReference type="EMBL" id="MFD1609665.1"/>
    </source>
</evidence>
<comment type="caution">
    <text evidence="1">The sequence shown here is derived from an EMBL/GenBank/DDBJ whole genome shotgun (WGS) entry which is preliminary data.</text>
</comment>
<reference evidence="2" key="1">
    <citation type="journal article" date="2019" name="Int. J. Syst. Evol. Microbiol.">
        <title>The Global Catalogue of Microorganisms (GCM) 10K type strain sequencing project: providing services to taxonomists for standard genome sequencing and annotation.</title>
        <authorList>
            <consortium name="The Broad Institute Genomics Platform"/>
            <consortium name="The Broad Institute Genome Sequencing Center for Infectious Disease"/>
            <person name="Wu L."/>
            <person name="Ma J."/>
        </authorList>
    </citation>
    <scope>NUCLEOTIDE SEQUENCE [LARGE SCALE GENOMIC DNA]</scope>
    <source>
        <strain evidence="2">CGMCC 1.12376</strain>
    </source>
</reference>